<dbReference type="CDD" id="cd16405">
    <property type="entry name" value="RepB_like_N"/>
    <property type="match status" value="1"/>
</dbReference>
<dbReference type="Gene3D" id="3.90.1530.30">
    <property type="match status" value="1"/>
</dbReference>
<sequence>MTIPSSLVPSQEVPMAKRKRLTPANPAFFADPAPAADTAKRAPIADVASDASAMAALEELTQRRKDDLENGRLVQSLPLSQIDLNYLVRDRVAFDEAEMETLVESIRTRGQQMPIEVVVLDGGRYGLISGWRRCEALRRLAEEAGQGVAMVEALLRKPDQASDAYLAMVEENEIRVGLSYFERARIAMKAVEQGVFDTEKQALLSLFRAASRAKRSKIRSFLTVVDALGDHLTYPQAIGERLGLGLAKQIEDDAGFAAKVLGALQQAKPDSAEAEQAQLQALLNESLKQGKTVSNNAEAKAPKPQPSRQELRPGLVAVTSAKGDRLELSGEALTPQLRAKLLNWLKYQR</sequence>
<protein>
    <submittedName>
        <fullName evidence="3">ParB/RepB/Spo0J family partition protein</fullName>
    </submittedName>
</protein>
<dbReference type="PANTHER" id="PTHR33375:SF1">
    <property type="entry name" value="CHROMOSOME-PARTITIONING PROTEIN PARB-RELATED"/>
    <property type="match status" value="1"/>
</dbReference>
<keyword evidence="4" id="KW-1185">Reference proteome</keyword>
<feature type="domain" description="ParB-like N-terminal" evidence="2">
    <location>
        <begin position="75"/>
        <end position="173"/>
    </location>
</feature>
<dbReference type="SUPFAM" id="SSF110849">
    <property type="entry name" value="ParB/Sulfiredoxin"/>
    <property type="match status" value="1"/>
</dbReference>
<feature type="compositionally biased region" description="Low complexity" evidence="1">
    <location>
        <begin position="23"/>
        <end position="34"/>
    </location>
</feature>
<dbReference type="GO" id="GO:0007059">
    <property type="term" value="P:chromosome segregation"/>
    <property type="evidence" value="ECO:0007669"/>
    <property type="project" value="TreeGrafter"/>
</dbReference>
<dbReference type="InterPro" id="IPR036086">
    <property type="entry name" value="ParB/Sulfiredoxin_sf"/>
</dbReference>
<dbReference type="Pfam" id="PF02195">
    <property type="entry name" value="ParB_N"/>
    <property type="match status" value="1"/>
</dbReference>
<gene>
    <name evidence="3" type="ORF">SAMN04488044_0106</name>
</gene>
<evidence type="ECO:0000256" key="1">
    <source>
        <dbReference type="SAM" id="MobiDB-lite"/>
    </source>
</evidence>
<dbReference type="STRING" id="870908.SAMN04488044_0106"/>
<dbReference type="SMART" id="SM00470">
    <property type="entry name" value="ParB"/>
    <property type="match status" value="1"/>
</dbReference>
<evidence type="ECO:0000313" key="4">
    <source>
        <dbReference type="Proteomes" id="UP000184211"/>
    </source>
</evidence>
<dbReference type="PANTHER" id="PTHR33375">
    <property type="entry name" value="CHROMOSOME-PARTITIONING PROTEIN PARB-RELATED"/>
    <property type="match status" value="1"/>
</dbReference>
<dbReference type="OrthoDB" id="7812516at2"/>
<dbReference type="InterPro" id="IPR003115">
    <property type="entry name" value="ParB_N"/>
</dbReference>
<evidence type="ECO:0000259" key="2">
    <source>
        <dbReference type="SMART" id="SM00470"/>
    </source>
</evidence>
<feature type="region of interest" description="Disordered" evidence="1">
    <location>
        <begin position="1"/>
        <end position="34"/>
    </location>
</feature>
<reference evidence="4" key="1">
    <citation type="submission" date="2016-11" db="EMBL/GenBank/DDBJ databases">
        <authorList>
            <person name="Varghese N."/>
            <person name="Submissions S."/>
        </authorList>
    </citation>
    <scope>NUCLEOTIDE SEQUENCE [LARGE SCALE GENOMIC DNA]</scope>
    <source>
        <strain evidence="4">DSM 28223</strain>
    </source>
</reference>
<dbReference type="AlphaFoldDB" id="A0A1M5WF96"/>
<name>A0A1M5WF96_9RHOB</name>
<proteinExistence type="predicted"/>
<dbReference type="InterPro" id="IPR050336">
    <property type="entry name" value="Chromosome_partition/occlusion"/>
</dbReference>
<organism evidence="3 4">
    <name type="scientific">Cognatishimia maritima</name>
    <dbReference type="NCBI Taxonomy" id="870908"/>
    <lineage>
        <taxon>Bacteria</taxon>
        <taxon>Pseudomonadati</taxon>
        <taxon>Pseudomonadota</taxon>
        <taxon>Alphaproteobacteria</taxon>
        <taxon>Rhodobacterales</taxon>
        <taxon>Paracoccaceae</taxon>
        <taxon>Cognatishimia</taxon>
    </lineage>
</organism>
<dbReference type="EMBL" id="FQWM01000011">
    <property type="protein sequence ID" value="SHH86107.1"/>
    <property type="molecule type" value="Genomic_DNA"/>
</dbReference>
<dbReference type="InterPro" id="IPR037972">
    <property type="entry name" value="RepB_N"/>
</dbReference>
<feature type="region of interest" description="Disordered" evidence="1">
    <location>
        <begin position="293"/>
        <end position="314"/>
    </location>
</feature>
<accession>A0A1M5WF96</accession>
<evidence type="ECO:0000313" key="3">
    <source>
        <dbReference type="EMBL" id="SHH86107.1"/>
    </source>
</evidence>
<dbReference type="GO" id="GO:0005694">
    <property type="term" value="C:chromosome"/>
    <property type="evidence" value="ECO:0007669"/>
    <property type="project" value="TreeGrafter"/>
</dbReference>
<dbReference type="Proteomes" id="UP000184211">
    <property type="component" value="Unassembled WGS sequence"/>
</dbReference>